<dbReference type="SMART" id="SM00487">
    <property type="entry name" value="DEXDc"/>
    <property type="match status" value="1"/>
</dbReference>
<sequence length="1122" mass="126001">MVASLNFGFLRQHDSRLEDLGALGEKYFRDDPATSIFKLRQFAELLAKLISAHHAVYEIESFDAILRRLSYERILPKEAADLFHAIRKVGNVAAHEIKGTHSDALTALKFARSLGVWFHRTYARQPNFNPGPFVPPPEPIDAAATLRQEIVALRQQVAASMDATARVEVEKMELARAHETSEQRFMREAQDRTMWEELAQSIDAEKAAVEAKLFELQNAANAAPKVAAEFVELGEVAAAKIDLDESETRALIDQQLRDRDWEADTKELRFGKGIRPAKGRNMAIAEWPTTSGPADYALFVGTMLVGVVEAKRRRKNVSAAIDQAERYSFGIKDSADFDAAGGPWDEHRVPFVFAANGRSYLKQIKTESGIWFRDTRRSANHRRVLGDWPTPDGLAGQLEVDQDAATAALKDKPFDFDFPLRPYQEGAIRAVENALSAEQRSMLVAMATGTGKTKLAIALLYRLLSAKRFRRICFVVDRSALGYQTEGEFSTTKVVSGKTFAEIFGLKGLQDVAPDLETKVHICTIQGLVKRVLYATDTSETPPIDQYDLMVIDECHRGYLLDREMSDAELSFRGQEDYISKYRRVLEYFDAVKIGLTATPALHTTDIFGEPIFKYSYREAVIDGFLIDHEPPIRIETALARAGIKFEKNEQLDLLNTQTGEVDLAHAPDEIRFEVDQFNKQVITPEFNRVVAEVLAKHIDPALPGKTLIFAATDAHADIVVDAIKTAFADAYGEIDDTAVKKITGSVDKVQNLIRSYRNDATPKIVVTVDLLTTGIDVPKIANLVFLRRVNSRILYEQMIGRATRKCDEIGKEVFHIFDAVDLYPHLQNLTDMKPVVVNPSISFEQLVRELIKATNDVQRDVIREQLAVKLRRRLKKLPDEARERFEAVAGETPDAMLKRILDGPGADVAAWLSARSAVAPILDWQSDGDNPRYVPISHHADEVVAVTRGYGDAVKPEDFLEGFSVFVRDNVNTIAALKLVVQRPRDLTRADLKELRLALDRKGYSEANLRRAWADAKNEEIAASIIGFVRQAAIGDPLISYEDRVRSAMRTIMASRKWTEPQKRWLKRIGEQIEKEVIVDREAIDKEPFITDGGFNRLNKVFDGELENILGGINEEMWRAA</sequence>
<dbReference type="GO" id="GO:0016787">
    <property type="term" value="F:hydrolase activity"/>
    <property type="evidence" value="ECO:0007669"/>
    <property type="project" value="InterPro"/>
</dbReference>
<keyword evidence="3" id="KW-0378">Hydrolase</keyword>
<dbReference type="GO" id="GO:0006304">
    <property type="term" value="P:DNA modification"/>
    <property type="evidence" value="ECO:0007669"/>
    <property type="project" value="InterPro"/>
</dbReference>
<dbReference type="EMBL" id="PGGN01000001">
    <property type="protein sequence ID" value="PSH59311.1"/>
    <property type="molecule type" value="Genomic_DNA"/>
</dbReference>
<dbReference type="NCBIfam" id="NF008521">
    <property type="entry name" value="PRK11448.1"/>
    <property type="match status" value="1"/>
</dbReference>
<dbReference type="GO" id="GO:0004519">
    <property type="term" value="F:endonuclease activity"/>
    <property type="evidence" value="ECO:0007669"/>
    <property type="project" value="UniProtKB-KW"/>
</dbReference>
<dbReference type="InterPro" id="IPR014001">
    <property type="entry name" value="Helicase_ATP-bd"/>
</dbReference>
<dbReference type="InterPro" id="IPR025285">
    <property type="entry name" value="DUF4145"/>
</dbReference>
<evidence type="ECO:0000259" key="2">
    <source>
        <dbReference type="PROSITE" id="PS51194"/>
    </source>
</evidence>
<dbReference type="InterPro" id="IPR001650">
    <property type="entry name" value="Helicase_C-like"/>
</dbReference>
<reference evidence="4" key="1">
    <citation type="submission" date="2017-11" db="EMBL/GenBank/DDBJ databases">
        <authorList>
            <person name="Kuznetsova I."/>
            <person name="Sazanova A."/>
            <person name="Chirak E."/>
            <person name="Safronova V."/>
            <person name="Willems A."/>
        </authorList>
    </citation>
    <scope>NUCLEOTIDE SEQUENCE [LARGE SCALE GENOMIC DNA]</scope>
    <source>
        <strain evidence="4">PEPV15</strain>
    </source>
</reference>
<dbReference type="OrthoDB" id="5194627at2"/>
<dbReference type="GO" id="GO:0005524">
    <property type="term" value="F:ATP binding"/>
    <property type="evidence" value="ECO:0007669"/>
    <property type="project" value="InterPro"/>
</dbReference>
<dbReference type="RefSeq" id="WP_106714607.1">
    <property type="nucleotide sequence ID" value="NZ_JACHXT010000002.1"/>
</dbReference>
<feature type="domain" description="Helicase ATP-binding" evidence="1">
    <location>
        <begin position="433"/>
        <end position="618"/>
    </location>
</feature>
<dbReference type="CDD" id="cd18799">
    <property type="entry name" value="SF2_C_EcoAI-like"/>
    <property type="match status" value="1"/>
</dbReference>
<dbReference type="PROSITE" id="PS51192">
    <property type="entry name" value="HELICASE_ATP_BIND_1"/>
    <property type="match status" value="1"/>
</dbReference>
<dbReference type="PROSITE" id="PS51194">
    <property type="entry name" value="HELICASE_CTER"/>
    <property type="match status" value="1"/>
</dbReference>
<dbReference type="GO" id="GO:0005829">
    <property type="term" value="C:cytosol"/>
    <property type="evidence" value="ECO:0007669"/>
    <property type="project" value="TreeGrafter"/>
</dbReference>
<name>A0A2P7AYL7_9HYPH</name>
<organism evidence="3 4">
    <name type="scientific">Phyllobacterium endophyticum</name>
    <dbReference type="NCBI Taxonomy" id="1149773"/>
    <lineage>
        <taxon>Bacteria</taxon>
        <taxon>Pseudomonadati</taxon>
        <taxon>Pseudomonadota</taxon>
        <taxon>Alphaproteobacteria</taxon>
        <taxon>Hyphomicrobiales</taxon>
        <taxon>Phyllobacteriaceae</taxon>
        <taxon>Phyllobacterium</taxon>
    </lineage>
</organism>
<keyword evidence="4" id="KW-1185">Reference proteome</keyword>
<feature type="domain" description="Helicase C-terminal" evidence="2">
    <location>
        <begin position="686"/>
        <end position="852"/>
    </location>
</feature>
<evidence type="ECO:0000313" key="4">
    <source>
        <dbReference type="Proteomes" id="UP000241158"/>
    </source>
</evidence>
<keyword evidence="3" id="KW-0540">Nuclease</keyword>
<dbReference type="InterPro" id="IPR027417">
    <property type="entry name" value="P-loop_NTPase"/>
</dbReference>
<proteinExistence type="predicted"/>
<dbReference type="Pfam" id="PF13643">
    <property type="entry name" value="DUF4145"/>
    <property type="match status" value="1"/>
</dbReference>
<dbReference type="Gene3D" id="3.40.50.300">
    <property type="entry name" value="P-loop containing nucleotide triphosphate hydrolases"/>
    <property type="match status" value="2"/>
</dbReference>
<gene>
    <name evidence="3" type="ORF">CU100_00440</name>
</gene>
<dbReference type="InterPro" id="IPR006935">
    <property type="entry name" value="Helicase/UvrB_N"/>
</dbReference>
<accession>A0A2P7AYL7</accession>
<dbReference type="Proteomes" id="UP000241158">
    <property type="component" value="Unassembled WGS sequence"/>
</dbReference>
<dbReference type="PANTHER" id="PTHR47396">
    <property type="entry name" value="TYPE I RESTRICTION ENZYME ECOKI R PROTEIN"/>
    <property type="match status" value="1"/>
</dbReference>
<dbReference type="GO" id="GO:0003677">
    <property type="term" value="F:DNA binding"/>
    <property type="evidence" value="ECO:0007669"/>
    <property type="project" value="InterPro"/>
</dbReference>
<comment type="caution">
    <text evidence="3">The sequence shown here is derived from an EMBL/GenBank/DDBJ whole genome shotgun (WGS) entry which is preliminary data.</text>
</comment>
<dbReference type="InterPro" id="IPR050742">
    <property type="entry name" value="Helicase_Restrict-Modif_Enz"/>
</dbReference>
<evidence type="ECO:0000259" key="1">
    <source>
        <dbReference type="PROSITE" id="PS51192"/>
    </source>
</evidence>
<keyword evidence="3" id="KW-0255">Endonuclease</keyword>
<dbReference type="Gene3D" id="3.90.1570.30">
    <property type="match status" value="1"/>
</dbReference>
<dbReference type="SMART" id="SM00490">
    <property type="entry name" value="HELICc"/>
    <property type="match status" value="1"/>
</dbReference>
<dbReference type="SUPFAM" id="SSF52540">
    <property type="entry name" value="P-loop containing nucleoside triphosphate hydrolases"/>
    <property type="match status" value="1"/>
</dbReference>
<dbReference type="InterPro" id="IPR013670">
    <property type="entry name" value="EcoEI_R_C_dom"/>
</dbReference>
<dbReference type="Pfam" id="PF04851">
    <property type="entry name" value="ResIII"/>
    <property type="match status" value="1"/>
</dbReference>
<dbReference type="Pfam" id="PF00271">
    <property type="entry name" value="Helicase_C"/>
    <property type="match status" value="1"/>
</dbReference>
<dbReference type="AlphaFoldDB" id="A0A2P7AYL7"/>
<dbReference type="PANTHER" id="PTHR47396:SF1">
    <property type="entry name" value="ATP-DEPENDENT HELICASE IRC3-RELATED"/>
    <property type="match status" value="1"/>
</dbReference>
<dbReference type="CDD" id="cd18032">
    <property type="entry name" value="DEXHc_RE_I_III_res"/>
    <property type="match status" value="1"/>
</dbReference>
<protein>
    <submittedName>
        <fullName evidence="3">Type I restriction-modification system endonuclease</fullName>
    </submittedName>
</protein>
<evidence type="ECO:0000313" key="3">
    <source>
        <dbReference type="EMBL" id="PSH59311.1"/>
    </source>
</evidence>
<dbReference type="Pfam" id="PF08463">
    <property type="entry name" value="EcoEI_R_C"/>
    <property type="match status" value="1"/>
</dbReference>